<dbReference type="Pfam" id="PF04998">
    <property type="entry name" value="RNA_pol_Rpb1_5"/>
    <property type="match status" value="1"/>
</dbReference>
<sequence length="758" mass="83720">MFEENVLINFVIIFSSGNGNSNGLFSVLIRDYNTDAAAFCMNRLAKLSARWIGNHGFSFGVNDVDPGDRISTQKKLKIEQGYDSCTELISKYWKTKLASQPGSDAAELVEAEITGVLNQIRDITGDVCKKELHWRNSGLIMSQCGSKGSVTNISQMITCVGQQSVGGKRAPNGFMDRTLPHFTRNSITPEAKGFVANSFYTGLTATEFFFHTMGGREGLVDTAVKTADTGYMSRRLIKGLEDLSAYYDQTVRNSSGSIIQFRYGDDGMDPAKMEGKNGEPMDFNQLFGRILATCHSDSSTLSPSEIHKITDKRLSRFDMTPEGGCSTAFRDSILKFIENKVESLEKTRMLFKLDDEKFGVQKSDILESLSARLSGISDRQLKVFLENCISRYHSKRIEAGGTVGAVGAQSIGEPGTQMTLKTFHFAGVASMNITLGVPRIKEIIDATKNIKTPYITAVLECDDEKSAMFINASIKKTLLCEVATTMEIVLNSYQPHLVVELDMSLIENQYMGISAFTVQESIVNHRKLKLKKEHIQVHSASKLMISPRSDSKDPLSTLYTIQTKLPQVIVKGMPSVTKSVVIRDKEKDRRGGTNEEKPKYKLLVSGPDLLGVMGTPGVKASATTCNHIIGVYDVLGIEAARKCIITEINDTMKAHGMNIDIRHMMLLADVMTYKGEILGIQRFGIRRMKDSVLLLASFENTVEHLSNAAINGRIDEINGVTECVVLGVPMQVGTGMFKVMQRTEVPISLNYSPDPQFF</sequence>
<dbReference type="Pfam" id="PF05000">
    <property type="entry name" value="RNA_pol_Rpb1_4"/>
    <property type="match status" value="1"/>
</dbReference>
<proteinExistence type="inferred from homology"/>
<dbReference type="CDD" id="cd02736">
    <property type="entry name" value="RNAP_III_Rpc1_C"/>
    <property type="match status" value="1"/>
</dbReference>
<dbReference type="FunFam" id="1.10.150.390:FF:000004">
    <property type="entry name" value="DNA-directed RNA polymerase subunit"/>
    <property type="match status" value="1"/>
</dbReference>
<evidence type="ECO:0000259" key="15">
    <source>
        <dbReference type="Pfam" id="PF05000"/>
    </source>
</evidence>
<keyword evidence="9" id="KW-0460">Magnesium</keyword>
<feature type="domain" description="RNA polymerase Rpb1" evidence="14">
    <location>
        <begin position="202"/>
        <end position="691"/>
    </location>
</feature>
<evidence type="ECO:0000256" key="7">
    <source>
        <dbReference type="ARBA" id="ARBA00022723"/>
    </source>
</evidence>
<dbReference type="Gene3D" id="6.20.50.80">
    <property type="match status" value="1"/>
</dbReference>
<evidence type="ECO:0000259" key="14">
    <source>
        <dbReference type="Pfam" id="PF04998"/>
    </source>
</evidence>
<dbReference type="Gene3D" id="1.10.132.30">
    <property type="match status" value="1"/>
</dbReference>
<evidence type="ECO:0000256" key="9">
    <source>
        <dbReference type="ARBA" id="ARBA00022842"/>
    </source>
</evidence>
<evidence type="ECO:0000256" key="1">
    <source>
        <dbReference type="ARBA" id="ARBA00004123"/>
    </source>
</evidence>
<keyword evidence="11" id="KW-0539">Nucleus</keyword>
<keyword evidence="7" id="KW-0479">Metal-binding</keyword>
<dbReference type="InterPro" id="IPR035698">
    <property type="entry name" value="RNAP_III_Rpc1_C"/>
</dbReference>
<evidence type="ECO:0000313" key="16">
    <source>
        <dbReference type="EMBL" id="KMZ71142.1"/>
    </source>
</evidence>
<evidence type="ECO:0000256" key="6">
    <source>
        <dbReference type="ARBA" id="ARBA00022695"/>
    </source>
</evidence>
<dbReference type="Proteomes" id="UP000036987">
    <property type="component" value="Unassembled WGS sequence"/>
</dbReference>
<dbReference type="GO" id="GO:0046872">
    <property type="term" value="F:metal ion binding"/>
    <property type="evidence" value="ECO:0007669"/>
    <property type="project" value="UniProtKB-KW"/>
</dbReference>
<evidence type="ECO:0000256" key="4">
    <source>
        <dbReference type="ARBA" id="ARBA00022478"/>
    </source>
</evidence>
<organism evidence="16 17">
    <name type="scientific">Zostera marina</name>
    <name type="common">Eelgrass</name>
    <dbReference type="NCBI Taxonomy" id="29655"/>
    <lineage>
        <taxon>Eukaryota</taxon>
        <taxon>Viridiplantae</taxon>
        <taxon>Streptophyta</taxon>
        <taxon>Embryophyta</taxon>
        <taxon>Tracheophyta</taxon>
        <taxon>Spermatophyta</taxon>
        <taxon>Magnoliopsida</taxon>
        <taxon>Liliopsida</taxon>
        <taxon>Zosteraceae</taxon>
        <taxon>Zostera</taxon>
    </lineage>
</organism>
<dbReference type="SUPFAM" id="SSF64484">
    <property type="entry name" value="beta and beta-prime subunits of DNA dependent RNA-polymerase"/>
    <property type="match status" value="1"/>
</dbReference>
<comment type="catalytic activity">
    <reaction evidence="12">
        <text>RNA(n) + a ribonucleoside 5'-triphosphate = RNA(n+1) + diphosphate</text>
        <dbReference type="Rhea" id="RHEA:21248"/>
        <dbReference type="Rhea" id="RHEA-COMP:14527"/>
        <dbReference type="Rhea" id="RHEA-COMP:17342"/>
        <dbReference type="ChEBI" id="CHEBI:33019"/>
        <dbReference type="ChEBI" id="CHEBI:61557"/>
        <dbReference type="ChEBI" id="CHEBI:140395"/>
        <dbReference type="EC" id="2.7.7.6"/>
    </reaction>
</comment>
<keyword evidence="8" id="KW-0862">Zinc</keyword>
<dbReference type="GO" id="GO:0003899">
    <property type="term" value="F:DNA-directed RNA polymerase activity"/>
    <property type="evidence" value="ECO:0007669"/>
    <property type="project" value="UniProtKB-EC"/>
</dbReference>
<dbReference type="AlphaFoldDB" id="A0A0K9PSF4"/>
<reference evidence="17" key="1">
    <citation type="journal article" date="2016" name="Nature">
        <title>The genome of the seagrass Zostera marina reveals angiosperm adaptation to the sea.</title>
        <authorList>
            <person name="Olsen J.L."/>
            <person name="Rouze P."/>
            <person name="Verhelst B."/>
            <person name="Lin Y.-C."/>
            <person name="Bayer T."/>
            <person name="Collen J."/>
            <person name="Dattolo E."/>
            <person name="De Paoli E."/>
            <person name="Dittami S."/>
            <person name="Maumus F."/>
            <person name="Michel G."/>
            <person name="Kersting A."/>
            <person name="Lauritano C."/>
            <person name="Lohaus R."/>
            <person name="Toepel M."/>
            <person name="Tonon T."/>
            <person name="Vanneste K."/>
            <person name="Amirebrahimi M."/>
            <person name="Brakel J."/>
            <person name="Bostroem C."/>
            <person name="Chovatia M."/>
            <person name="Grimwood J."/>
            <person name="Jenkins J.W."/>
            <person name="Jueterbock A."/>
            <person name="Mraz A."/>
            <person name="Stam W.T."/>
            <person name="Tice H."/>
            <person name="Bornberg-Bauer E."/>
            <person name="Green P.J."/>
            <person name="Pearson G.A."/>
            <person name="Procaccini G."/>
            <person name="Duarte C.M."/>
            <person name="Schmutz J."/>
            <person name="Reusch T.B.H."/>
            <person name="Van de Peer Y."/>
        </authorList>
    </citation>
    <scope>NUCLEOTIDE SEQUENCE [LARGE SCALE GENOMIC DNA]</scope>
    <source>
        <strain evidence="17">cv. Finnish</strain>
    </source>
</reference>
<dbReference type="InterPro" id="IPR007083">
    <property type="entry name" value="RNA_pol_Rpb1_4"/>
</dbReference>
<comment type="similarity">
    <text evidence="2">Belongs to the RNA polymerase beta' chain family.</text>
</comment>
<dbReference type="GO" id="GO:0005634">
    <property type="term" value="C:nucleus"/>
    <property type="evidence" value="ECO:0007669"/>
    <property type="project" value="UniProtKB-SubCell"/>
</dbReference>
<evidence type="ECO:0000256" key="10">
    <source>
        <dbReference type="ARBA" id="ARBA00023163"/>
    </source>
</evidence>
<dbReference type="InterPro" id="IPR015700">
    <property type="entry name" value="RPC1"/>
</dbReference>
<dbReference type="GO" id="GO:0006351">
    <property type="term" value="P:DNA-templated transcription"/>
    <property type="evidence" value="ECO:0007669"/>
    <property type="project" value="InterPro"/>
</dbReference>
<keyword evidence="5" id="KW-0808">Transferase</keyword>
<dbReference type="Gene3D" id="1.10.274.100">
    <property type="entry name" value="RNA polymerase Rpb1, domain 3"/>
    <property type="match status" value="1"/>
</dbReference>
<dbReference type="GO" id="GO:0000428">
    <property type="term" value="C:DNA-directed RNA polymerase complex"/>
    <property type="evidence" value="ECO:0007669"/>
    <property type="project" value="UniProtKB-KW"/>
</dbReference>
<evidence type="ECO:0000256" key="11">
    <source>
        <dbReference type="ARBA" id="ARBA00023242"/>
    </source>
</evidence>
<dbReference type="EC" id="2.7.7.6" evidence="3"/>
<dbReference type="InterPro" id="IPR042102">
    <property type="entry name" value="RNA_pol_Rpb1_3_sf"/>
</dbReference>
<evidence type="ECO:0000256" key="5">
    <source>
        <dbReference type="ARBA" id="ARBA00022679"/>
    </source>
</evidence>
<evidence type="ECO:0000256" key="8">
    <source>
        <dbReference type="ARBA" id="ARBA00022833"/>
    </source>
</evidence>
<dbReference type="Gene3D" id="1.10.150.390">
    <property type="match status" value="1"/>
</dbReference>
<keyword evidence="6" id="KW-0548">Nucleotidyltransferase</keyword>
<dbReference type="InterPro" id="IPR038120">
    <property type="entry name" value="Rpb1_funnel_sf"/>
</dbReference>
<comment type="caution">
    <text evidence="16">The sequence shown here is derived from an EMBL/GenBank/DDBJ whole genome shotgun (WGS) entry which is preliminary data.</text>
</comment>
<dbReference type="PANTHER" id="PTHR48446:SF1">
    <property type="entry name" value="DNA-DIRECTED RNA POLYMERASE SUBUNIT BETA' N-TERMINAL SECTION"/>
    <property type="match status" value="1"/>
</dbReference>
<dbReference type="EMBL" id="LFYR01000687">
    <property type="protein sequence ID" value="KMZ71142.1"/>
    <property type="molecule type" value="Genomic_DNA"/>
</dbReference>
<protein>
    <recommendedName>
        <fullName evidence="3">DNA-directed RNA polymerase</fullName>
        <ecNumber evidence="3">2.7.7.6</ecNumber>
    </recommendedName>
</protein>
<name>A0A0K9PSF4_ZOSMR</name>
<dbReference type="Gene3D" id="6.10.250.2940">
    <property type="match status" value="1"/>
</dbReference>
<evidence type="ECO:0000313" key="17">
    <source>
        <dbReference type="Proteomes" id="UP000036987"/>
    </source>
</evidence>
<evidence type="ECO:0000256" key="2">
    <source>
        <dbReference type="ARBA" id="ARBA00006460"/>
    </source>
</evidence>
<comment type="subcellular location">
    <subcellularLocation>
        <location evidence="1">Nucleus</location>
    </subcellularLocation>
</comment>
<gene>
    <name evidence="16" type="ORF">ZOSMA_187G00130</name>
</gene>
<dbReference type="STRING" id="29655.A0A0K9PSF4"/>
<dbReference type="OrthoDB" id="270392at2759"/>
<keyword evidence="17" id="KW-1185">Reference proteome</keyword>
<feature type="domain" description="RNA polymerase Rpb1" evidence="15">
    <location>
        <begin position="94"/>
        <end position="195"/>
    </location>
</feature>
<keyword evidence="10" id="KW-0804">Transcription</keyword>
<evidence type="ECO:0000256" key="12">
    <source>
        <dbReference type="ARBA" id="ARBA00048552"/>
    </source>
</evidence>
<dbReference type="PANTHER" id="PTHR48446">
    <property type="entry name" value="DNA-DIRECTED RNA POLYMERASE SUBUNIT BETA' N-TERMINAL SECTION"/>
    <property type="match status" value="1"/>
</dbReference>
<dbReference type="GO" id="GO:0003677">
    <property type="term" value="F:DNA binding"/>
    <property type="evidence" value="ECO:0007669"/>
    <property type="project" value="InterPro"/>
</dbReference>
<feature type="domain" description="RNA polymerase Rpb1" evidence="13">
    <location>
        <begin position="5"/>
        <end position="64"/>
    </location>
</feature>
<dbReference type="InterPro" id="IPR007081">
    <property type="entry name" value="RNA_pol_Rpb1_5"/>
</dbReference>
<keyword evidence="4 16" id="KW-0240">DNA-directed RNA polymerase</keyword>
<evidence type="ECO:0000256" key="3">
    <source>
        <dbReference type="ARBA" id="ARBA00012418"/>
    </source>
</evidence>
<dbReference type="InterPro" id="IPR007066">
    <property type="entry name" value="RNA_pol_Rpb1_3"/>
</dbReference>
<accession>A0A0K9PSF4</accession>
<dbReference type="Pfam" id="PF04983">
    <property type="entry name" value="RNA_pol_Rpb1_3"/>
    <property type="match status" value="1"/>
</dbReference>
<dbReference type="OMA" id="KTINECA"/>
<evidence type="ECO:0000259" key="13">
    <source>
        <dbReference type="Pfam" id="PF04983"/>
    </source>
</evidence>